<comment type="caution">
    <text evidence="6">The sequence shown here is derived from an EMBL/GenBank/DDBJ whole genome shotgun (WGS) entry which is preliminary data.</text>
</comment>
<evidence type="ECO:0000256" key="1">
    <source>
        <dbReference type="ARBA" id="ARBA00004141"/>
    </source>
</evidence>
<dbReference type="EMBL" id="JAPEIS010000007">
    <property type="protein sequence ID" value="KAJ8064733.1"/>
    <property type="molecule type" value="Genomic_DNA"/>
</dbReference>
<feature type="transmembrane region" description="Helical" evidence="5">
    <location>
        <begin position="55"/>
        <end position="77"/>
    </location>
</feature>
<reference evidence="6" key="1">
    <citation type="submission" date="2022-11" db="EMBL/GenBank/DDBJ databases">
        <title>Genome Resource of Sclerotinia nivalis Strain SnTB1, a Plant Pathogen Isolated from American Ginseng.</title>
        <authorList>
            <person name="Fan S."/>
        </authorList>
    </citation>
    <scope>NUCLEOTIDE SEQUENCE</scope>
    <source>
        <strain evidence="6">SnTB1</strain>
    </source>
</reference>
<protein>
    <recommendedName>
        <fullName evidence="8">Sphingoid long-chain base transporter RSB1</fullName>
    </recommendedName>
</protein>
<organism evidence="6 7">
    <name type="scientific">Sclerotinia nivalis</name>
    <dbReference type="NCBI Taxonomy" id="352851"/>
    <lineage>
        <taxon>Eukaryota</taxon>
        <taxon>Fungi</taxon>
        <taxon>Dikarya</taxon>
        <taxon>Ascomycota</taxon>
        <taxon>Pezizomycotina</taxon>
        <taxon>Leotiomycetes</taxon>
        <taxon>Helotiales</taxon>
        <taxon>Sclerotiniaceae</taxon>
        <taxon>Sclerotinia</taxon>
    </lineage>
</organism>
<evidence type="ECO:0000313" key="6">
    <source>
        <dbReference type="EMBL" id="KAJ8064733.1"/>
    </source>
</evidence>
<gene>
    <name evidence="6" type="ORF">OCU04_007051</name>
</gene>
<evidence type="ECO:0000256" key="4">
    <source>
        <dbReference type="ARBA" id="ARBA00023136"/>
    </source>
</evidence>
<name>A0A9X0ALX0_9HELO</name>
<sequence length="129" mass="14249">MPGSLNCTSISSECPVEATVYGYTPSLGLNVFFLVFFVLAAIFHLTTSTRYKTYFFSLAITIGCLGEVVGYLGRILLHANPWSGIGFEIQISCLIFSPSFVVASVYITLQYIVQTFGSEKSRIPARFYT</sequence>
<proteinExistence type="predicted"/>
<dbReference type="OrthoDB" id="4521223at2759"/>
<dbReference type="PANTHER" id="PTHR31465:SF8">
    <property type="entry name" value="DOMAIN PROTEIN, PUTATIVE (AFU_ORTHOLOGUE AFUA_6G14140)-RELATED"/>
    <property type="match status" value="1"/>
</dbReference>
<dbReference type="PANTHER" id="PTHR31465">
    <property type="entry name" value="PROTEIN RTA1-RELATED"/>
    <property type="match status" value="1"/>
</dbReference>
<feature type="transmembrane region" description="Helical" evidence="5">
    <location>
        <begin position="89"/>
        <end position="113"/>
    </location>
</feature>
<evidence type="ECO:0000313" key="7">
    <source>
        <dbReference type="Proteomes" id="UP001152300"/>
    </source>
</evidence>
<evidence type="ECO:0000256" key="3">
    <source>
        <dbReference type="ARBA" id="ARBA00022989"/>
    </source>
</evidence>
<evidence type="ECO:0008006" key="8">
    <source>
        <dbReference type="Google" id="ProtNLM"/>
    </source>
</evidence>
<comment type="subcellular location">
    <subcellularLocation>
        <location evidence="1">Membrane</location>
        <topology evidence="1">Multi-pass membrane protein</topology>
    </subcellularLocation>
</comment>
<dbReference type="GO" id="GO:0000324">
    <property type="term" value="C:fungal-type vacuole"/>
    <property type="evidence" value="ECO:0007669"/>
    <property type="project" value="TreeGrafter"/>
</dbReference>
<keyword evidence="7" id="KW-1185">Reference proteome</keyword>
<dbReference type="Pfam" id="PF04479">
    <property type="entry name" value="RTA1"/>
    <property type="match status" value="1"/>
</dbReference>
<keyword evidence="3 5" id="KW-1133">Transmembrane helix</keyword>
<accession>A0A9X0ALX0</accession>
<dbReference type="GO" id="GO:0005886">
    <property type="term" value="C:plasma membrane"/>
    <property type="evidence" value="ECO:0007669"/>
    <property type="project" value="TreeGrafter"/>
</dbReference>
<feature type="transmembrane region" description="Helical" evidence="5">
    <location>
        <begin position="20"/>
        <end position="43"/>
    </location>
</feature>
<evidence type="ECO:0000256" key="2">
    <source>
        <dbReference type="ARBA" id="ARBA00022692"/>
    </source>
</evidence>
<keyword evidence="4 5" id="KW-0472">Membrane</keyword>
<evidence type="ECO:0000256" key="5">
    <source>
        <dbReference type="SAM" id="Phobius"/>
    </source>
</evidence>
<dbReference type="AlphaFoldDB" id="A0A9X0ALX0"/>
<dbReference type="InterPro" id="IPR007568">
    <property type="entry name" value="RTA1"/>
</dbReference>
<dbReference type="Proteomes" id="UP001152300">
    <property type="component" value="Unassembled WGS sequence"/>
</dbReference>
<keyword evidence="2 5" id="KW-0812">Transmembrane</keyword>